<feature type="modified residue" description="4-aspartylphosphate" evidence="7">
    <location>
        <position position="52"/>
    </location>
</feature>
<evidence type="ECO:0000256" key="5">
    <source>
        <dbReference type="ARBA" id="ARBA00023159"/>
    </source>
</evidence>
<keyword evidence="1 7" id="KW-0597">Phosphoprotein</keyword>
<feature type="domain" description="OmpR/PhoB-type" evidence="10">
    <location>
        <begin position="127"/>
        <end position="226"/>
    </location>
</feature>
<keyword evidence="2" id="KW-0902">Two-component regulatory system</keyword>
<evidence type="ECO:0000256" key="6">
    <source>
        <dbReference type="ARBA" id="ARBA00023163"/>
    </source>
</evidence>
<dbReference type="STRING" id="142588.SAMN04488559_11220"/>
<evidence type="ECO:0000259" key="9">
    <source>
        <dbReference type="PROSITE" id="PS50110"/>
    </source>
</evidence>
<dbReference type="Proteomes" id="UP000198948">
    <property type="component" value="Unassembled WGS sequence"/>
</dbReference>
<evidence type="ECO:0000313" key="12">
    <source>
        <dbReference type="Proteomes" id="UP000198948"/>
    </source>
</evidence>
<dbReference type="OrthoDB" id="1655504at2"/>
<dbReference type="Pfam" id="PF00486">
    <property type="entry name" value="Trans_reg_C"/>
    <property type="match status" value="1"/>
</dbReference>
<dbReference type="GO" id="GO:0000976">
    <property type="term" value="F:transcription cis-regulatory region binding"/>
    <property type="evidence" value="ECO:0007669"/>
    <property type="project" value="TreeGrafter"/>
</dbReference>
<dbReference type="FunFam" id="1.10.10.10:FF:000018">
    <property type="entry name" value="DNA-binding response regulator ResD"/>
    <property type="match status" value="1"/>
</dbReference>
<dbReference type="SUPFAM" id="SSF52172">
    <property type="entry name" value="CheY-like"/>
    <property type="match status" value="1"/>
</dbReference>
<dbReference type="GO" id="GO:0006355">
    <property type="term" value="P:regulation of DNA-templated transcription"/>
    <property type="evidence" value="ECO:0007669"/>
    <property type="project" value="InterPro"/>
</dbReference>
<sequence>MRRLLIIEDDNDINRLLADFFSKESFQIQSAFSGTEAILYLEHDSFDMVLLDLMLPGMTGEEILAVLRTKQDTPVIVISAKDDKESKLHALRIGADDYVTKPFDLDILLARVETNLRRSTTHQNQQSTLFEYQDILLDQESRTVTVANVPLKLTGYEFDILALLMTNPQKVFTKGNIFESIWQEDSFGDEGTVSVHISHLRTKLGKINPDVQYIETVWGIGFKLCK</sequence>
<dbReference type="PROSITE" id="PS51755">
    <property type="entry name" value="OMPR_PHOB"/>
    <property type="match status" value="1"/>
</dbReference>
<evidence type="ECO:0000256" key="7">
    <source>
        <dbReference type="PROSITE-ProRule" id="PRU00169"/>
    </source>
</evidence>
<dbReference type="SMART" id="SM00862">
    <property type="entry name" value="Trans_reg_C"/>
    <property type="match status" value="1"/>
</dbReference>
<evidence type="ECO:0000256" key="2">
    <source>
        <dbReference type="ARBA" id="ARBA00023012"/>
    </source>
</evidence>
<proteinExistence type="predicted"/>
<dbReference type="GO" id="GO:0005829">
    <property type="term" value="C:cytosol"/>
    <property type="evidence" value="ECO:0007669"/>
    <property type="project" value="TreeGrafter"/>
</dbReference>
<dbReference type="InterPro" id="IPR036388">
    <property type="entry name" value="WH-like_DNA-bd_sf"/>
</dbReference>
<dbReference type="EMBL" id="FOHA01000012">
    <property type="protein sequence ID" value="SER94633.1"/>
    <property type="molecule type" value="Genomic_DNA"/>
</dbReference>
<dbReference type="PROSITE" id="PS50110">
    <property type="entry name" value="RESPONSE_REGULATORY"/>
    <property type="match status" value="1"/>
</dbReference>
<reference evidence="11 12" key="1">
    <citation type="submission" date="2016-10" db="EMBL/GenBank/DDBJ databases">
        <authorList>
            <person name="de Groot N.N."/>
        </authorList>
    </citation>
    <scope>NUCLEOTIDE SEQUENCE [LARGE SCALE GENOMIC DNA]</scope>
    <source>
        <strain evidence="11 12">DSM 13760</strain>
    </source>
</reference>
<organism evidence="11 12">
    <name type="scientific">Isobaculum melis</name>
    <dbReference type="NCBI Taxonomy" id="142588"/>
    <lineage>
        <taxon>Bacteria</taxon>
        <taxon>Bacillati</taxon>
        <taxon>Bacillota</taxon>
        <taxon>Bacilli</taxon>
        <taxon>Lactobacillales</taxon>
        <taxon>Carnobacteriaceae</taxon>
        <taxon>Isobaculum</taxon>
    </lineage>
</organism>
<gene>
    <name evidence="11" type="ORF">SAMN04488559_11220</name>
</gene>
<dbReference type="Gene3D" id="1.10.10.10">
    <property type="entry name" value="Winged helix-like DNA-binding domain superfamily/Winged helix DNA-binding domain"/>
    <property type="match status" value="1"/>
</dbReference>
<dbReference type="PANTHER" id="PTHR48111:SF2">
    <property type="entry name" value="RESPONSE REGULATOR SAER"/>
    <property type="match status" value="1"/>
</dbReference>
<evidence type="ECO:0000259" key="10">
    <source>
        <dbReference type="PROSITE" id="PS51755"/>
    </source>
</evidence>
<dbReference type="Gene3D" id="3.40.50.2300">
    <property type="match status" value="1"/>
</dbReference>
<dbReference type="CDD" id="cd00383">
    <property type="entry name" value="trans_reg_C"/>
    <property type="match status" value="1"/>
</dbReference>
<evidence type="ECO:0000256" key="8">
    <source>
        <dbReference type="PROSITE-ProRule" id="PRU01091"/>
    </source>
</evidence>
<evidence type="ECO:0000256" key="3">
    <source>
        <dbReference type="ARBA" id="ARBA00023015"/>
    </source>
</evidence>
<dbReference type="GO" id="GO:0032993">
    <property type="term" value="C:protein-DNA complex"/>
    <property type="evidence" value="ECO:0007669"/>
    <property type="project" value="TreeGrafter"/>
</dbReference>
<dbReference type="Gene3D" id="6.10.250.690">
    <property type="match status" value="1"/>
</dbReference>
<keyword evidence="6" id="KW-0804">Transcription</keyword>
<evidence type="ECO:0000313" key="11">
    <source>
        <dbReference type="EMBL" id="SER94633.1"/>
    </source>
</evidence>
<dbReference type="InterPro" id="IPR001867">
    <property type="entry name" value="OmpR/PhoB-type_DNA-bd"/>
</dbReference>
<dbReference type="GO" id="GO:0000156">
    <property type="term" value="F:phosphorelay response regulator activity"/>
    <property type="evidence" value="ECO:0007669"/>
    <property type="project" value="TreeGrafter"/>
</dbReference>
<dbReference type="InterPro" id="IPR039420">
    <property type="entry name" value="WalR-like"/>
</dbReference>
<dbReference type="PANTHER" id="PTHR48111">
    <property type="entry name" value="REGULATOR OF RPOS"/>
    <property type="match status" value="1"/>
</dbReference>
<dbReference type="InterPro" id="IPR011006">
    <property type="entry name" value="CheY-like_superfamily"/>
</dbReference>
<dbReference type="RefSeq" id="WP_092652771.1">
    <property type="nucleotide sequence ID" value="NZ_FOHA01000012.1"/>
</dbReference>
<evidence type="ECO:0000256" key="4">
    <source>
        <dbReference type="ARBA" id="ARBA00023125"/>
    </source>
</evidence>
<keyword evidence="3" id="KW-0805">Transcription regulation</keyword>
<protein>
    <submittedName>
        <fullName evidence="11">DNA-binding response regulator, OmpR family, contains REC and winged-helix (WHTH) domain</fullName>
    </submittedName>
</protein>
<keyword evidence="5" id="KW-0010">Activator</keyword>
<name>A0A1H9TDE1_9LACT</name>
<dbReference type="SMART" id="SM00448">
    <property type="entry name" value="REC"/>
    <property type="match status" value="1"/>
</dbReference>
<keyword evidence="12" id="KW-1185">Reference proteome</keyword>
<feature type="domain" description="Response regulatory" evidence="9">
    <location>
        <begin position="3"/>
        <end position="116"/>
    </location>
</feature>
<dbReference type="AlphaFoldDB" id="A0A1H9TDE1"/>
<dbReference type="InterPro" id="IPR001789">
    <property type="entry name" value="Sig_transdc_resp-reg_receiver"/>
</dbReference>
<feature type="DNA-binding region" description="OmpR/PhoB-type" evidence="8">
    <location>
        <begin position="127"/>
        <end position="226"/>
    </location>
</feature>
<keyword evidence="4 8" id="KW-0238">DNA-binding</keyword>
<dbReference type="Pfam" id="PF00072">
    <property type="entry name" value="Response_reg"/>
    <property type="match status" value="1"/>
</dbReference>
<accession>A0A1H9TDE1</accession>
<evidence type="ECO:0000256" key="1">
    <source>
        <dbReference type="ARBA" id="ARBA00022553"/>
    </source>
</evidence>